<dbReference type="AlphaFoldDB" id="A0A915YB46"/>
<evidence type="ECO:0000313" key="1">
    <source>
        <dbReference type="EMBL" id="BDS09825.1"/>
    </source>
</evidence>
<name>A0A915YB46_9BACT</name>
<sequence length="107" mass="11858">MNTDEEMKTITGKSKIAVFADLHTHPALDDYTLEDDLAIQRTVDGKNATKRNVVSYSIDVREYIIKHSPAKSSFSGPVSNSEIMKISPASVYNNKVSLVRDAIKTTK</sequence>
<evidence type="ECO:0000313" key="2">
    <source>
        <dbReference type="Proteomes" id="UP001060919"/>
    </source>
</evidence>
<dbReference type="EMBL" id="AP026867">
    <property type="protein sequence ID" value="BDS09825.1"/>
    <property type="molecule type" value="Genomic_DNA"/>
</dbReference>
<gene>
    <name evidence="1" type="ORF">AsAng_0005300</name>
</gene>
<organism evidence="1 2">
    <name type="scientific">Aureispira anguillae</name>
    <dbReference type="NCBI Taxonomy" id="2864201"/>
    <lineage>
        <taxon>Bacteria</taxon>
        <taxon>Pseudomonadati</taxon>
        <taxon>Bacteroidota</taxon>
        <taxon>Saprospiria</taxon>
        <taxon>Saprospirales</taxon>
        <taxon>Saprospiraceae</taxon>
        <taxon>Aureispira</taxon>
    </lineage>
</organism>
<proteinExistence type="predicted"/>
<reference evidence="1" key="1">
    <citation type="submission" date="2022-09" db="EMBL/GenBank/DDBJ databases">
        <title>Aureispira anguillicida sp. nov., isolated from Leptocephalus of Japanese eel Anguilla japonica.</title>
        <authorList>
            <person name="Yuasa K."/>
            <person name="Mekata T."/>
            <person name="Ikunari K."/>
        </authorList>
    </citation>
    <scope>NUCLEOTIDE SEQUENCE</scope>
    <source>
        <strain evidence="1">EL160426</strain>
    </source>
</reference>
<keyword evidence="2" id="KW-1185">Reference proteome</keyword>
<protein>
    <submittedName>
        <fullName evidence="1">Uncharacterized protein</fullName>
    </submittedName>
</protein>
<accession>A0A915YB46</accession>
<dbReference type="Proteomes" id="UP001060919">
    <property type="component" value="Chromosome"/>
</dbReference>
<dbReference type="KEGG" id="aup:AsAng_0005300"/>